<evidence type="ECO:0008006" key="3">
    <source>
        <dbReference type="Google" id="ProtNLM"/>
    </source>
</evidence>
<protein>
    <recommendedName>
        <fullName evidence="3">DinB family protein</fullName>
    </recommendedName>
</protein>
<evidence type="ECO:0000313" key="2">
    <source>
        <dbReference type="Proteomes" id="UP001139409"/>
    </source>
</evidence>
<name>A0A9X1HLL5_9BACT</name>
<reference evidence="1" key="1">
    <citation type="submission" date="2021-09" db="EMBL/GenBank/DDBJ databases">
        <title>Fulvivirga sp. isolated from coastal sediment.</title>
        <authorList>
            <person name="Yu H."/>
        </authorList>
    </citation>
    <scope>NUCLEOTIDE SEQUENCE</scope>
    <source>
        <strain evidence="1">1062</strain>
    </source>
</reference>
<dbReference type="RefSeq" id="WP_225697507.1">
    <property type="nucleotide sequence ID" value="NZ_JAIXNE010000001.1"/>
</dbReference>
<dbReference type="InterPro" id="IPR034660">
    <property type="entry name" value="DinB/YfiT-like"/>
</dbReference>
<keyword evidence="2" id="KW-1185">Reference proteome</keyword>
<dbReference type="Proteomes" id="UP001139409">
    <property type="component" value="Unassembled WGS sequence"/>
</dbReference>
<sequence>MIHTSKELLGQLFDLLGHVPVNRYNEPLDVLSNATLGQHLRHTLEFYQCLLEQYETGIINYDLRKHDPTLESDVHTARKKILQLKGLLSSELSDRPLILQFSYKDSAPDYDEVHTTFYRELIYVVEHTVHHMALIKVGLRVLMPSYDAPVSFGVAASTLRYRKEGKLREAH</sequence>
<comment type="caution">
    <text evidence="1">The sequence shown here is derived from an EMBL/GenBank/DDBJ whole genome shotgun (WGS) entry which is preliminary data.</text>
</comment>
<dbReference type="SUPFAM" id="SSF109854">
    <property type="entry name" value="DinB/YfiT-like putative metalloenzymes"/>
    <property type="match status" value="1"/>
</dbReference>
<proteinExistence type="predicted"/>
<organism evidence="1 2">
    <name type="scientific">Fulvivirga sedimenti</name>
    <dbReference type="NCBI Taxonomy" id="2879465"/>
    <lineage>
        <taxon>Bacteria</taxon>
        <taxon>Pseudomonadati</taxon>
        <taxon>Bacteroidota</taxon>
        <taxon>Cytophagia</taxon>
        <taxon>Cytophagales</taxon>
        <taxon>Fulvivirgaceae</taxon>
        <taxon>Fulvivirga</taxon>
    </lineage>
</organism>
<dbReference type="PANTHER" id="PTHR39473:SF1">
    <property type="entry name" value="DINB-LIKE DOMAIN-CONTAINING PROTEIN"/>
    <property type="match status" value="1"/>
</dbReference>
<dbReference type="AlphaFoldDB" id="A0A9X1HLL5"/>
<gene>
    <name evidence="1" type="ORF">LDX50_06010</name>
</gene>
<accession>A0A9X1HLL5</accession>
<evidence type="ECO:0000313" key="1">
    <source>
        <dbReference type="EMBL" id="MCA6074413.1"/>
    </source>
</evidence>
<dbReference type="PANTHER" id="PTHR39473">
    <property type="match status" value="1"/>
</dbReference>
<dbReference type="EMBL" id="JAIXNE010000001">
    <property type="protein sequence ID" value="MCA6074413.1"/>
    <property type="molecule type" value="Genomic_DNA"/>
</dbReference>